<accession>A0ABQ0JMA0</accession>
<evidence type="ECO:0008006" key="3">
    <source>
        <dbReference type="Google" id="ProtNLM"/>
    </source>
</evidence>
<protein>
    <recommendedName>
        <fullName evidence="3">Nitrous oxide-stimulated promoter</fullName>
    </recommendedName>
</protein>
<dbReference type="Proteomes" id="UP000029223">
    <property type="component" value="Unassembled WGS sequence"/>
</dbReference>
<dbReference type="Pfam" id="PF11756">
    <property type="entry name" value="YgbA_NO"/>
    <property type="match status" value="1"/>
</dbReference>
<reference evidence="2" key="1">
    <citation type="submission" date="2014-09" db="EMBL/GenBank/DDBJ databases">
        <title>Vibrio variabilis JCM 19239. (C206) whole genome shotgun sequence.</title>
        <authorList>
            <person name="Sawabe T."/>
            <person name="Meirelles P."/>
            <person name="Nakanishi M."/>
            <person name="Sayaka M."/>
            <person name="Hattori M."/>
            <person name="Ohkuma M."/>
        </authorList>
    </citation>
    <scope>NUCLEOTIDE SEQUENCE [LARGE SCALE GENOMIC DNA]</scope>
    <source>
        <strain evidence="2">JCM 19239</strain>
    </source>
</reference>
<gene>
    <name evidence="1" type="ORF">JCM19239_5682</name>
</gene>
<dbReference type="EMBL" id="BBMS01000076">
    <property type="protein sequence ID" value="GAL29868.1"/>
    <property type="molecule type" value="Genomic_DNA"/>
</dbReference>
<keyword evidence="2" id="KW-1185">Reference proteome</keyword>
<organism evidence="1 2">
    <name type="scientific">Vibrio variabilis</name>
    <dbReference type="NCBI Taxonomy" id="990271"/>
    <lineage>
        <taxon>Bacteria</taxon>
        <taxon>Pseudomonadati</taxon>
        <taxon>Pseudomonadota</taxon>
        <taxon>Gammaproteobacteria</taxon>
        <taxon>Vibrionales</taxon>
        <taxon>Vibrionaceae</taxon>
        <taxon>Vibrio</taxon>
    </lineage>
</organism>
<name>A0ABQ0JMA0_9VIBR</name>
<dbReference type="InterPro" id="IPR020483">
    <property type="entry name" value="Uncharacterised_YgbA"/>
</dbReference>
<proteinExistence type="predicted"/>
<comment type="caution">
    <text evidence="1">The sequence shown here is derived from an EMBL/GenBank/DDBJ whole genome shotgun (WGS) entry which is preliminary data.</text>
</comment>
<evidence type="ECO:0000313" key="2">
    <source>
        <dbReference type="Proteomes" id="UP000029223"/>
    </source>
</evidence>
<sequence length="104" mass="11719">MKKSSEILVGELETEFKTVVAMMKIYCKQHHGSSTLCQQCRELLVYAETKLDRCPYGESKPTCNKCPIHCYKPEEKKADESRDALRRAAHVATTSDFVDSTSSA</sequence>
<evidence type="ECO:0000313" key="1">
    <source>
        <dbReference type="EMBL" id="GAL29868.1"/>
    </source>
</evidence>